<dbReference type="Proteomes" id="UP000308037">
    <property type="component" value="Unassembled WGS sequence"/>
</dbReference>
<dbReference type="RefSeq" id="WP_137275176.1">
    <property type="nucleotide sequence ID" value="NZ_QKNX01000001.1"/>
</dbReference>
<sequence>MSTVRRPQFAREHPRAFAALLTVVGYVVVIGTLYGDLGIYPEISESTVDLLAHAISVVNAATIVCLVLGIRWIKRGEIEKHRAAMLAAFGLILLFLVMYLLKTGGGGRKEIIAGAPLRSLYLGSLGIHIFLSVLAVPFVLYAITLGLTHTPAELRQTAHATVGRVAVTAWLVSLVLGLLAYGMLTFYYGPEQIEFVRGIA</sequence>
<evidence type="ECO:0000256" key="1">
    <source>
        <dbReference type="SAM" id="Phobius"/>
    </source>
</evidence>
<comment type="caution">
    <text evidence="2">The sequence shown here is derived from an EMBL/GenBank/DDBJ whole genome shotgun (WGS) entry which is preliminary data.</text>
</comment>
<feature type="transmembrane region" description="Helical" evidence="1">
    <location>
        <begin position="50"/>
        <end position="71"/>
    </location>
</feature>
<keyword evidence="1" id="KW-0472">Membrane</keyword>
<dbReference type="InterPro" id="IPR007352">
    <property type="entry name" value="DUF420"/>
</dbReference>
<feature type="transmembrane region" description="Helical" evidence="1">
    <location>
        <begin position="121"/>
        <end position="144"/>
    </location>
</feature>
<keyword evidence="3" id="KW-1185">Reference proteome</keyword>
<feature type="transmembrane region" description="Helical" evidence="1">
    <location>
        <begin position="165"/>
        <end position="188"/>
    </location>
</feature>
<feature type="transmembrane region" description="Helical" evidence="1">
    <location>
        <begin position="83"/>
        <end position="101"/>
    </location>
</feature>
<reference evidence="2 3" key="1">
    <citation type="submission" date="2019-04" db="EMBL/GenBank/DDBJ databases">
        <title>Natronomonas sp. F20-122 a newhaloarchaeon isolated from a saline saltern of Isla Bacuta, Huelva, Spain.</title>
        <authorList>
            <person name="Duran-Viseras A."/>
            <person name="Sanchez-Porro C."/>
            <person name="Ventosa A."/>
        </authorList>
    </citation>
    <scope>NUCLEOTIDE SEQUENCE [LARGE SCALE GENOMIC DNA]</scope>
    <source>
        <strain evidence="2 3">F20-122</strain>
    </source>
</reference>
<protein>
    <submittedName>
        <fullName evidence="2">DUF420 domain-containing protein</fullName>
    </submittedName>
</protein>
<proteinExistence type="predicted"/>
<dbReference type="AlphaFoldDB" id="A0A4U5JHC9"/>
<dbReference type="Pfam" id="PF04238">
    <property type="entry name" value="DUF420"/>
    <property type="match status" value="1"/>
</dbReference>
<accession>A0A4U5JHC9</accession>
<dbReference type="PANTHER" id="PTHR37692">
    <property type="entry name" value="HYPOTHETICAL MEMBRANE SPANNING PROTEIN"/>
    <property type="match status" value="1"/>
</dbReference>
<keyword evidence="1" id="KW-0812">Transmembrane</keyword>
<keyword evidence="1" id="KW-1133">Transmembrane helix</keyword>
<feature type="transmembrane region" description="Helical" evidence="1">
    <location>
        <begin position="16"/>
        <end position="35"/>
    </location>
</feature>
<dbReference type="OrthoDB" id="213478at2157"/>
<evidence type="ECO:0000313" key="2">
    <source>
        <dbReference type="EMBL" id="TKR27876.1"/>
    </source>
</evidence>
<gene>
    <name evidence="2" type="ORF">DM868_01950</name>
</gene>
<evidence type="ECO:0000313" key="3">
    <source>
        <dbReference type="Proteomes" id="UP000308037"/>
    </source>
</evidence>
<organism evidence="2 3">
    <name type="scientific">Natronomonas salsuginis</name>
    <dbReference type="NCBI Taxonomy" id="2217661"/>
    <lineage>
        <taxon>Archaea</taxon>
        <taxon>Methanobacteriati</taxon>
        <taxon>Methanobacteriota</taxon>
        <taxon>Stenosarchaea group</taxon>
        <taxon>Halobacteria</taxon>
        <taxon>Halobacteriales</taxon>
        <taxon>Natronomonadaceae</taxon>
        <taxon>Natronomonas</taxon>
    </lineage>
</organism>
<dbReference type="EMBL" id="QKNX01000001">
    <property type="protein sequence ID" value="TKR27876.1"/>
    <property type="molecule type" value="Genomic_DNA"/>
</dbReference>
<name>A0A4U5JHC9_9EURY</name>
<dbReference type="PANTHER" id="PTHR37692:SF1">
    <property type="entry name" value="DUF420 DOMAIN-CONTAINING PROTEIN"/>
    <property type="match status" value="1"/>
</dbReference>